<feature type="transmembrane region" description="Helical" evidence="1">
    <location>
        <begin position="18"/>
        <end position="35"/>
    </location>
</feature>
<reference evidence="2 3" key="1">
    <citation type="submission" date="2018-10" db="EMBL/GenBank/DDBJ databases">
        <title>Proposal of Lysobacter pythonis sp. nov. isolated from royal pythons (Python regius).</title>
        <authorList>
            <person name="Hans-Juergen B."/>
            <person name="Huptas C."/>
            <person name="Sandra B."/>
            <person name="Igor L."/>
            <person name="Joachim S."/>
            <person name="Siegfried S."/>
            <person name="Mareike W."/>
            <person name="Peter K."/>
        </authorList>
    </citation>
    <scope>NUCLEOTIDE SEQUENCE [LARGE SCALE GENOMIC DNA]</scope>
    <source>
        <strain evidence="2 3">4284/11</strain>
    </source>
</reference>
<proteinExistence type="predicted"/>
<dbReference type="Proteomes" id="UP000275012">
    <property type="component" value="Unassembled WGS sequence"/>
</dbReference>
<name>A0A3M2I1X6_9GAMM</name>
<dbReference type="OrthoDB" id="9256313at2"/>
<gene>
    <name evidence="2" type="ORF">EBB59_01475</name>
</gene>
<dbReference type="AlphaFoldDB" id="A0A3M2I1X6"/>
<protein>
    <submittedName>
        <fullName evidence="2">Uncharacterized protein</fullName>
    </submittedName>
</protein>
<sequence length="145" mass="16127">MHILGPGRDAFLEFLRNLTPQALLFSAAIVVLSQIKPPVLAMANAGRALLVLGLLSIALLAAHANVGKFLDNAFSGSSRARKTTRRIKRMEPAFRRRFLLLLIAGWRYRRISFLEFFVAVAVVYSCLVAVLLMAVYNVLKLLGMR</sequence>
<evidence type="ECO:0000313" key="2">
    <source>
        <dbReference type="EMBL" id="RMH94395.1"/>
    </source>
</evidence>
<comment type="caution">
    <text evidence="2">The sequence shown here is derived from an EMBL/GenBank/DDBJ whole genome shotgun (WGS) entry which is preliminary data.</text>
</comment>
<evidence type="ECO:0000256" key="1">
    <source>
        <dbReference type="SAM" id="Phobius"/>
    </source>
</evidence>
<keyword evidence="1" id="KW-0472">Membrane</keyword>
<accession>A0A3M2I1X6</accession>
<feature type="transmembrane region" description="Helical" evidence="1">
    <location>
        <begin position="47"/>
        <end position="66"/>
    </location>
</feature>
<dbReference type="EMBL" id="RFLY01000002">
    <property type="protein sequence ID" value="RMH94395.1"/>
    <property type="molecule type" value="Genomic_DNA"/>
</dbReference>
<keyword evidence="1" id="KW-0812">Transmembrane</keyword>
<organism evidence="2 3">
    <name type="scientific">Solilutibacter pythonis</name>
    <dbReference type="NCBI Taxonomy" id="2483112"/>
    <lineage>
        <taxon>Bacteria</taxon>
        <taxon>Pseudomonadati</taxon>
        <taxon>Pseudomonadota</taxon>
        <taxon>Gammaproteobacteria</taxon>
        <taxon>Lysobacterales</taxon>
        <taxon>Lysobacteraceae</taxon>
        <taxon>Solilutibacter</taxon>
    </lineage>
</organism>
<keyword evidence="1" id="KW-1133">Transmembrane helix</keyword>
<evidence type="ECO:0000313" key="3">
    <source>
        <dbReference type="Proteomes" id="UP000275012"/>
    </source>
</evidence>
<feature type="transmembrane region" description="Helical" evidence="1">
    <location>
        <begin position="116"/>
        <end position="139"/>
    </location>
</feature>
<dbReference type="RefSeq" id="WP_122100390.1">
    <property type="nucleotide sequence ID" value="NZ_RFLY01000002.1"/>
</dbReference>
<keyword evidence="3" id="KW-1185">Reference proteome</keyword>